<sequence>MKPYESSESRVAEYIRRVVDDAPPLTADQRHRLAVLLRPASEKGRAA</sequence>
<name>A0A8J3CAW5_9PSEU</name>
<organism evidence="1 2">
    <name type="scientific">Longimycelium tulufanense</name>
    <dbReference type="NCBI Taxonomy" id="907463"/>
    <lineage>
        <taxon>Bacteria</taxon>
        <taxon>Bacillati</taxon>
        <taxon>Actinomycetota</taxon>
        <taxon>Actinomycetes</taxon>
        <taxon>Pseudonocardiales</taxon>
        <taxon>Pseudonocardiaceae</taxon>
        <taxon>Longimycelium</taxon>
    </lineage>
</organism>
<reference evidence="1" key="1">
    <citation type="journal article" date="2014" name="Int. J. Syst. Evol. Microbiol.">
        <title>Complete genome sequence of Corynebacterium casei LMG S-19264T (=DSM 44701T), isolated from a smear-ripened cheese.</title>
        <authorList>
            <consortium name="US DOE Joint Genome Institute (JGI-PGF)"/>
            <person name="Walter F."/>
            <person name="Albersmeier A."/>
            <person name="Kalinowski J."/>
            <person name="Ruckert C."/>
        </authorList>
    </citation>
    <scope>NUCLEOTIDE SEQUENCE</scope>
    <source>
        <strain evidence="1">CGMCC 4.5737</strain>
    </source>
</reference>
<dbReference type="AlphaFoldDB" id="A0A8J3CAW5"/>
<gene>
    <name evidence="1" type="ORF">GCM10012275_42020</name>
</gene>
<accession>A0A8J3CAW5</accession>
<dbReference type="EMBL" id="BMMK01000021">
    <property type="protein sequence ID" value="GGM67091.1"/>
    <property type="molecule type" value="Genomic_DNA"/>
</dbReference>
<dbReference type="RefSeq" id="WP_189060109.1">
    <property type="nucleotide sequence ID" value="NZ_BMMK01000021.1"/>
</dbReference>
<proteinExistence type="predicted"/>
<reference evidence="1" key="2">
    <citation type="submission" date="2020-09" db="EMBL/GenBank/DDBJ databases">
        <authorList>
            <person name="Sun Q."/>
            <person name="Zhou Y."/>
        </authorList>
    </citation>
    <scope>NUCLEOTIDE SEQUENCE</scope>
    <source>
        <strain evidence="1">CGMCC 4.5737</strain>
    </source>
</reference>
<evidence type="ECO:0000313" key="2">
    <source>
        <dbReference type="Proteomes" id="UP000637578"/>
    </source>
</evidence>
<protein>
    <submittedName>
        <fullName evidence="1">Uncharacterized protein</fullName>
    </submittedName>
</protein>
<evidence type="ECO:0000313" key="1">
    <source>
        <dbReference type="EMBL" id="GGM67091.1"/>
    </source>
</evidence>
<dbReference type="Proteomes" id="UP000637578">
    <property type="component" value="Unassembled WGS sequence"/>
</dbReference>
<comment type="caution">
    <text evidence="1">The sequence shown here is derived from an EMBL/GenBank/DDBJ whole genome shotgun (WGS) entry which is preliminary data.</text>
</comment>
<keyword evidence="2" id="KW-1185">Reference proteome</keyword>